<organism evidence="1 2">
    <name type="scientific">Candidatus Hakubella thermalkaliphila</name>
    <dbReference type="NCBI Taxonomy" id="2754717"/>
    <lineage>
        <taxon>Bacteria</taxon>
        <taxon>Bacillati</taxon>
        <taxon>Actinomycetota</taxon>
        <taxon>Actinomycetota incertae sedis</taxon>
        <taxon>Candidatus Hakubellales</taxon>
        <taxon>Candidatus Hakubellaceae</taxon>
        <taxon>Candidatus Hakubella</taxon>
    </lineage>
</organism>
<dbReference type="Proteomes" id="UP000569018">
    <property type="component" value="Unassembled WGS sequence"/>
</dbReference>
<sequence>MSDYILKLQGIKKSFPGVLALDGVD</sequence>
<evidence type="ECO:0000313" key="2">
    <source>
        <dbReference type="Proteomes" id="UP000569018"/>
    </source>
</evidence>
<dbReference type="EMBL" id="BLSD01000528">
    <property type="protein sequence ID" value="GFP40866.1"/>
    <property type="molecule type" value="Genomic_DNA"/>
</dbReference>
<protein>
    <submittedName>
        <fullName evidence="1">Uncharacterized protein</fullName>
    </submittedName>
</protein>
<dbReference type="AlphaFoldDB" id="A0A6V8QC56"/>
<reference evidence="1 2" key="1">
    <citation type="journal article" date="2020" name="Front. Microbiol.">
        <title>Single-cell genomics of novel Actinobacteria with the Wood-Ljungdahl pathway discovered in a serpentinizing system.</title>
        <authorList>
            <person name="Merino N."/>
            <person name="Kawai M."/>
            <person name="Boyd E.S."/>
            <person name="Colman D.R."/>
            <person name="McGlynn S.E."/>
            <person name="Nealson K.H."/>
            <person name="Kurokawa K."/>
            <person name="Hongoh Y."/>
        </authorList>
    </citation>
    <scope>NUCLEOTIDE SEQUENCE [LARGE SCALE GENOMIC DNA]</scope>
    <source>
        <strain evidence="1 2">S47</strain>
    </source>
</reference>
<evidence type="ECO:0000313" key="1">
    <source>
        <dbReference type="EMBL" id="GFP40866.1"/>
    </source>
</evidence>
<gene>
    <name evidence="1" type="ORF">HKBW3S47_02563</name>
</gene>
<accession>A0A6V8QC56</accession>
<comment type="caution">
    <text evidence="1">The sequence shown here is derived from an EMBL/GenBank/DDBJ whole genome shotgun (WGS) entry which is preliminary data.</text>
</comment>
<proteinExistence type="predicted"/>
<feature type="non-terminal residue" evidence="1">
    <location>
        <position position="25"/>
    </location>
</feature>
<name>A0A6V8QC56_9ACTN</name>